<dbReference type="PROSITE" id="PS50127">
    <property type="entry name" value="UBC_2"/>
    <property type="match status" value="1"/>
</dbReference>
<feature type="compositionally biased region" description="Low complexity" evidence="5">
    <location>
        <begin position="257"/>
        <end position="267"/>
    </location>
</feature>
<dbReference type="SUPFAM" id="SSF54495">
    <property type="entry name" value="UBC-like"/>
    <property type="match status" value="1"/>
</dbReference>
<accession>A0A1A6A3K7</accession>
<reference evidence="7" key="1">
    <citation type="submission" date="2013-07" db="EMBL/GenBank/DDBJ databases">
        <title>The Genome Sequence of Cryptococcus dejecticola CBS10117.</title>
        <authorList>
            <consortium name="The Broad Institute Genome Sequencing Platform"/>
            <person name="Cuomo C."/>
            <person name="Litvintseva A."/>
            <person name="Chen Y."/>
            <person name="Heitman J."/>
            <person name="Sun S."/>
            <person name="Springer D."/>
            <person name="Dromer F."/>
            <person name="Young S.K."/>
            <person name="Zeng Q."/>
            <person name="Gargeya S."/>
            <person name="Fitzgerald M."/>
            <person name="Abouelleil A."/>
            <person name="Alvarado L."/>
            <person name="Berlin A.M."/>
            <person name="Chapman S.B."/>
            <person name="Dewar J."/>
            <person name="Goldberg J."/>
            <person name="Griggs A."/>
            <person name="Gujja S."/>
            <person name="Hansen M."/>
            <person name="Howarth C."/>
            <person name="Imamovic A."/>
            <person name="Larimer J."/>
            <person name="McCowan C."/>
            <person name="Murphy C."/>
            <person name="Pearson M."/>
            <person name="Priest M."/>
            <person name="Roberts A."/>
            <person name="Saif S."/>
            <person name="Shea T."/>
            <person name="Sykes S."/>
            <person name="Wortman J."/>
            <person name="Nusbaum C."/>
            <person name="Birren B."/>
        </authorList>
    </citation>
    <scope>NUCLEOTIDE SEQUENCE [LARGE SCALE GENOMIC DNA]</scope>
    <source>
        <strain evidence="7">CBS 10117</strain>
    </source>
</reference>
<evidence type="ECO:0000256" key="3">
    <source>
        <dbReference type="PROSITE-ProRule" id="PRU10133"/>
    </source>
</evidence>
<dbReference type="PROSITE" id="PS00183">
    <property type="entry name" value="UBC_1"/>
    <property type="match status" value="1"/>
</dbReference>
<feature type="domain" description="UBC core" evidence="6">
    <location>
        <begin position="13"/>
        <end position="159"/>
    </location>
</feature>
<protein>
    <submittedName>
        <fullName evidence="7">Ubiquitin-conjugating enzyme 4</fullName>
    </submittedName>
</protein>
<evidence type="ECO:0000256" key="5">
    <source>
        <dbReference type="SAM" id="MobiDB-lite"/>
    </source>
</evidence>
<keyword evidence="2 4" id="KW-0833">Ubl conjugation pathway</keyword>
<feature type="compositionally biased region" description="Low complexity" evidence="5">
    <location>
        <begin position="160"/>
        <end position="180"/>
    </location>
</feature>
<dbReference type="EMBL" id="KI894032">
    <property type="protein sequence ID" value="OBR84641.1"/>
    <property type="molecule type" value="Genomic_DNA"/>
</dbReference>
<sequence>MPPRIGTASAPGMASKRIKKEISDLSKENLGSIVLTPNESNIFQWKAVLPGPAGSPYEGGLFEVEITIPEDYPFSPPKLHFITKVYHCNIASTGAICLDLLKHAWSPALSLYKVILSLSSLLTDPNPADPLVPQIAQEYKRDRKKHDATAREWVKKYALPKTAAPTTASAPPTKSTTSTSRPKLLNRPSSHASTSSNTTQPQLQAHPPMPIAGTRRPASSRDPIDLASDSEDDDRDHVDVERMVNGSRSTNGDGYVTSMSTNSNMNGSGSGTGTGTHASANGERRTKRSRLNGPGGGGGGNSAGDAIVIDE</sequence>
<evidence type="ECO:0000313" key="8">
    <source>
        <dbReference type="EMBL" id="WWC62458.1"/>
    </source>
</evidence>
<dbReference type="Proteomes" id="UP000078595">
    <property type="component" value="Chromosome 6"/>
</dbReference>
<name>A0A1A6A3K7_9TREE</name>
<reference evidence="8" key="2">
    <citation type="submission" date="2013-07" db="EMBL/GenBank/DDBJ databases">
        <authorList>
            <consortium name="The Broad Institute Genome Sequencing Platform"/>
            <person name="Cuomo C."/>
            <person name="Litvintseva A."/>
            <person name="Chen Y."/>
            <person name="Heitman J."/>
            <person name="Sun S."/>
            <person name="Springer D."/>
            <person name="Dromer F."/>
            <person name="Young S.K."/>
            <person name="Zeng Q."/>
            <person name="Gargeya S."/>
            <person name="Fitzgerald M."/>
            <person name="Abouelleil A."/>
            <person name="Alvarado L."/>
            <person name="Berlin A.M."/>
            <person name="Chapman S.B."/>
            <person name="Dewar J."/>
            <person name="Goldberg J."/>
            <person name="Griggs A."/>
            <person name="Gujja S."/>
            <person name="Hansen M."/>
            <person name="Howarth C."/>
            <person name="Imamovic A."/>
            <person name="Larimer J."/>
            <person name="McCowan C."/>
            <person name="Murphy C."/>
            <person name="Pearson M."/>
            <person name="Priest M."/>
            <person name="Roberts A."/>
            <person name="Saif S."/>
            <person name="Shea T."/>
            <person name="Sykes S."/>
            <person name="Wortman J."/>
            <person name="Nusbaum C."/>
            <person name="Birren B."/>
        </authorList>
    </citation>
    <scope>NUCLEOTIDE SEQUENCE</scope>
    <source>
        <strain evidence="8">CBS 10117</strain>
    </source>
</reference>
<dbReference type="AlphaFoldDB" id="A0A1A6A3K7"/>
<comment type="similarity">
    <text evidence="4">Belongs to the ubiquitin-conjugating enzyme family.</text>
</comment>
<evidence type="ECO:0000313" key="9">
    <source>
        <dbReference type="Proteomes" id="UP000078595"/>
    </source>
</evidence>
<dbReference type="GO" id="GO:0016740">
    <property type="term" value="F:transferase activity"/>
    <property type="evidence" value="ECO:0007669"/>
    <property type="project" value="UniProtKB-KW"/>
</dbReference>
<evidence type="ECO:0000256" key="2">
    <source>
        <dbReference type="ARBA" id="ARBA00022786"/>
    </source>
</evidence>
<dbReference type="GO" id="GO:0005524">
    <property type="term" value="F:ATP binding"/>
    <property type="evidence" value="ECO:0007669"/>
    <property type="project" value="UniProtKB-UniRule"/>
</dbReference>
<dbReference type="InterPro" id="IPR016135">
    <property type="entry name" value="UBQ-conjugating_enzyme/RWD"/>
</dbReference>
<evidence type="ECO:0000256" key="4">
    <source>
        <dbReference type="RuleBase" id="RU362109"/>
    </source>
</evidence>
<evidence type="ECO:0000313" key="7">
    <source>
        <dbReference type="EMBL" id="OBR84641.1"/>
    </source>
</evidence>
<organism evidence="7">
    <name type="scientific">Kwoniella dejecticola CBS 10117</name>
    <dbReference type="NCBI Taxonomy" id="1296121"/>
    <lineage>
        <taxon>Eukaryota</taxon>
        <taxon>Fungi</taxon>
        <taxon>Dikarya</taxon>
        <taxon>Basidiomycota</taxon>
        <taxon>Agaricomycotina</taxon>
        <taxon>Tremellomycetes</taxon>
        <taxon>Tremellales</taxon>
        <taxon>Cryptococcaceae</taxon>
        <taxon>Kwoniella</taxon>
    </lineage>
</organism>
<feature type="compositionally biased region" description="Gly residues" evidence="5">
    <location>
        <begin position="293"/>
        <end position="302"/>
    </location>
</feature>
<dbReference type="InterPro" id="IPR000608">
    <property type="entry name" value="UBC"/>
</dbReference>
<feature type="compositionally biased region" description="Polar residues" evidence="5">
    <location>
        <begin position="187"/>
        <end position="203"/>
    </location>
</feature>
<proteinExistence type="inferred from homology"/>
<reference evidence="8" key="3">
    <citation type="submission" date="2024-02" db="EMBL/GenBank/DDBJ databases">
        <title>Comparative genomics of Cryptococcus and Kwoniella reveals pathogenesis evolution and contrasting modes of karyotype evolution via chromosome fusion or intercentromeric recombination.</title>
        <authorList>
            <person name="Coelho M.A."/>
            <person name="David-Palma M."/>
            <person name="Shea T."/>
            <person name="Bowers K."/>
            <person name="McGinley-Smith S."/>
            <person name="Mohammad A.W."/>
            <person name="Gnirke A."/>
            <person name="Yurkov A.M."/>
            <person name="Nowrousian M."/>
            <person name="Sun S."/>
            <person name="Cuomo C.A."/>
            <person name="Heitman J."/>
        </authorList>
    </citation>
    <scope>NUCLEOTIDE SEQUENCE</scope>
    <source>
        <strain evidence="8">CBS 10117</strain>
    </source>
</reference>
<dbReference type="SMART" id="SM00212">
    <property type="entry name" value="UBCc"/>
    <property type="match status" value="1"/>
</dbReference>
<evidence type="ECO:0000256" key="1">
    <source>
        <dbReference type="ARBA" id="ARBA00022679"/>
    </source>
</evidence>
<keyword evidence="4" id="KW-0547">Nucleotide-binding</keyword>
<dbReference type="Pfam" id="PF00179">
    <property type="entry name" value="UQ_con"/>
    <property type="match status" value="1"/>
</dbReference>
<dbReference type="VEuPathDB" id="FungiDB:I303_05500"/>
<evidence type="ECO:0000259" key="6">
    <source>
        <dbReference type="PROSITE" id="PS50127"/>
    </source>
</evidence>
<gene>
    <name evidence="7" type="ORF">I303_05500</name>
    <name evidence="8" type="ORF">I303_105054</name>
</gene>
<dbReference type="OrthoDB" id="7851174at2759"/>
<dbReference type="RefSeq" id="XP_018262483.1">
    <property type="nucleotide sequence ID" value="XM_018408792.1"/>
</dbReference>
<dbReference type="KEGG" id="kdj:28969199"/>
<keyword evidence="1" id="KW-0808">Transferase</keyword>
<dbReference type="FunFam" id="3.10.110.10:FF:000099">
    <property type="entry name" value="Ubiquitin-conjugating enzyme E2 E3"/>
    <property type="match status" value="1"/>
</dbReference>
<feature type="region of interest" description="Disordered" evidence="5">
    <location>
        <begin position="160"/>
        <end position="311"/>
    </location>
</feature>
<dbReference type="EMBL" id="CP144535">
    <property type="protein sequence ID" value="WWC62458.1"/>
    <property type="molecule type" value="Genomic_DNA"/>
</dbReference>
<dbReference type="PANTHER" id="PTHR24068">
    <property type="entry name" value="UBIQUITIN-CONJUGATING ENZYME E2"/>
    <property type="match status" value="1"/>
</dbReference>
<dbReference type="STRING" id="1296121.A0A1A6A3K7"/>
<feature type="active site" description="Glycyl thioester intermediate" evidence="3">
    <location>
        <position position="97"/>
    </location>
</feature>
<dbReference type="InterPro" id="IPR023313">
    <property type="entry name" value="UBQ-conjugating_AS"/>
</dbReference>
<dbReference type="GeneID" id="28969199"/>
<keyword evidence="9" id="KW-1185">Reference proteome</keyword>
<dbReference type="Gene3D" id="3.10.110.10">
    <property type="entry name" value="Ubiquitin Conjugating Enzyme"/>
    <property type="match status" value="1"/>
</dbReference>
<keyword evidence="4" id="KW-0067">ATP-binding</keyword>